<name>A0A1M5J6J8_9GAMM</name>
<proteinExistence type="predicted"/>
<evidence type="ECO:0000313" key="1">
    <source>
        <dbReference type="EMBL" id="SHG36172.1"/>
    </source>
</evidence>
<dbReference type="OrthoDB" id="5402285at2"/>
<evidence type="ECO:0000313" key="2">
    <source>
        <dbReference type="Proteomes" id="UP000184517"/>
    </source>
</evidence>
<keyword evidence="2" id="KW-1185">Reference proteome</keyword>
<gene>
    <name evidence="1" type="ORF">SAMN02745753_03789</name>
</gene>
<dbReference type="RefSeq" id="WP_024025214.1">
    <property type="nucleotide sequence ID" value="NZ_FQVF01000020.1"/>
</dbReference>
<accession>A0A1M5J6J8</accession>
<sequence>MSTYLTAKELSVRIKYHPKYINDVLRDNSFIEGTHYIRPFNGRKVLYVWEPIEAEMFTTAKSNEVDDLIPMASGGVYRG</sequence>
<dbReference type="AlphaFoldDB" id="A0A1M5J6J8"/>
<dbReference type="Proteomes" id="UP000184517">
    <property type="component" value="Unassembled WGS sequence"/>
</dbReference>
<organism evidence="1 2">
    <name type="scientific">Marinomonas polaris DSM 16579</name>
    <dbReference type="NCBI Taxonomy" id="1122206"/>
    <lineage>
        <taxon>Bacteria</taxon>
        <taxon>Pseudomonadati</taxon>
        <taxon>Pseudomonadota</taxon>
        <taxon>Gammaproteobacteria</taxon>
        <taxon>Oceanospirillales</taxon>
        <taxon>Oceanospirillaceae</taxon>
        <taxon>Marinomonas</taxon>
    </lineage>
</organism>
<dbReference type="STRING" id="1122206.SAMN02745753_03789"/>
<dbReference type="EMBL" id="FQVF01000020">
    <property type="protein sequence ID" value="SHG36172.1"/>
    <property type="molecule type" value="Genomic_DNA"/>
</dbReference>
<protein>
    <submittedName>
        <fullName evidence="1">Uncharacterized protein</fullName>
    </submittedName>
</protein>
<reference evidence="2" key="1">
    <citation type="submission" date="2016-11" db="EMBL/GenBank/DDBJ databases">
        <authorList>
            <person name="Varghese N."/>
            <person name="Submissions S."/>
        </authorList>
    </citation>
    <scope>NUCLEOTIDE SEQUENCE [LARGE SCALE GENOMIC DNA]</scope>
    <source>
        <strain evidence="2">DSM 16579</strain>
    </source>
</reference>